<dbReference type="InterPro" id="IPR039261">
    <property type="entry name" value="FNR_nucleotide-bd"/>
</dbReference>
<evidence type="ECO:0000256" key="7">
    <source>
        <dbReference type="SAM" id="Phobius"/>
    </source>
</evidence>
<dbReference type="CDD" id="cd06183">
    <property type="entry name" value="cyt_b5_reduct_like"/>
    <property type="match status" value="1"/>
</dbReference>
<dbReference type="STRING" id="1280837.A0A316V3U2"/>
<reference evidence="9 10" key="1">
    <citation type="journal article" date="2018" name="Mol. Biol. Evol.">
        <title>Broad Genomic Sampling Reveals a Smut Pathogenic Ancestry of the Fungal Clade Ustilaginomycotina.</title>
        <authorList>
            <person name="Kijpornyongpan T."/>
            <person name="Mondo S.J."/>
            <person name="Barry K."/>
            <person name="Sandor L."/>
            <person name="Lee J."/>
            <person name="Lipzen A."/>
            <person name="Pangilinan J."/>
            <person name="LaButti K."/>
            <person name="Hainaut M."/>
            <person name="Henrissat B."/>
            <person name="Grigoriev I.V."/>
            <person name="Spatafora J.W."/>
            <person name="Aime M.C."/>
        </authorList>
    </citation>
    <scope>NUCLEOTIDE SEQUENCE [LARGE SCALE GENOMIC DNA]</scope>
    <source>
        <strain evidence="9 10">MCA 3882</strain>
    </source>
</reference>
<feature type="binding site" evidence="6">
    <location>
        <position position="233"/>
    </location>
    <ligand>
        <name>FAD</name>
        <dbReference type="ChEBI" id="CHEBI:57692"/>
    </ligand>
</feature>
<evidence type="ECO:0000256" key="2">
    <source>
        <dbReference type="ARBA" id="ARBA00006105"/>
    </source>
</evidence>
<comment type="cofactor">
    <cofactor evidence="1 6">
        <name>FAD</name>
        <dbReference type="ChEBI" id="CHEBI:57692"/>
    </cofactor>
</comment>
<keyword evidence="10" id="KW-1185">Reference proteome</keyword>
<evidence type="ECO:0000256" key="3">
    <source>
        <dbReference type="ARBA" id="ARBA00022630"/>
    </source>
</evidence>
<feature type="transmembrane region" description="Helical" evidence="7">
    <location>
        <begin position="55"/>
        <end position="75"/>
    </location>
</feature>
<gene>
    <name evidence="9" type="ORF">FA14DRAFT_192741</name>
</gene>
<accession>A0A316V3U2</accession>
<dbReference type="PROSITE" id="PS51384">
    <property type="entry name" value="FAD_FR"/>
    <property type="match status" value="1"/>
</dbReference>
<sequence>MSLKQIPRRVRLGQSIGLSSSKRLYRPSLIGYRTASSSSSATPTFTKEKDGSDSIIGVVVAFIGGFAGTVLVLSLTSKAEAPSRLLPNKYHTLGLQETRRCSSPSDVGTNLDGDHVLLRIEPPYYIAPPKLTHEQALATAAGDPFWRILSVHMKEPSLQIERPYTPLYVEGVCGPRGKETIDFMIKKYPDGELGKYAHRLRVGEGVELRGPHVTWQDKQVDNLVLLVAGTGITPAYQLITTIFGKPDRPMPSGQRIPRISLMYAASKPSSLLLLPELAKLKEAYGNRLDIQLFVEDEGSAVKKSWLDWMLGRERINLQEGMPLQLGRLSDKAIKPVLEKHDPKSRHILVCGPDGMVAQVAGAKKGNQQGELSGILASLGCKEEEVHKL</sequence>
<keyword evidence="3 6" id="KW-0285">Flavoprotein</keyword>
<dbReference type="GO" id="GO:0016491">
    <property type="term" value="F:oxidoreductase activity"/>
    <property type="evidence" value="ECO:0007669"/>
    <property type="project" value="UniProtKB-KW"/>
</dbReference>
<keyword evidence="7" id="KW-1133">Transmembrane helix</keyword>
<dbReference type="PANTHER" id="PTHR19370:SF184">
    <property type="entry name" value="NADH-CYTOCHROME B5 REDUCTASE-LIKE"/>
    <property type="match status" value="1"/>
</dbReference>
<dbReference type="InterPro" id="IPR017927">
    <property type="entry name" value="FAD-bd_FR_type"/>
</dbReference>
<feature type="binding site" evidence="6">
    <location>
        <position position="163"/>
    </location>
    <ligand>
        <name>FAD</name>
        <dbReference type="ChEBI" id="CHEBI:57692"/>
    </ligand>
</feature>
<dbReference type="GeneID" id="37023737"/>
<dbReference type="Gene3D" id="2.40.30.10">
    <property type="entry name" value="Translation factors"/>
    <property type="match status" value="1"/>
</dbReference>
<evidence type="ECO:0000259" key="8">
    <source>
        <dbReference type="PROSITE" id="PS51384"/>
    </source>
</evidence>
<name>A0A316V3U2_9BASI</name>
<feature type="binding site" evidence="6">
    <location>
        <position position="164"/>
    </location>
    <ligand>
        <name>FAD</name>
        <dbReference type="ChEBI" id="CHEBI:57692"/>
    </ligand>
</feature>
<dbReference type="InterPro" id="IPR001433">
    <property type="entry name" value="OxRdtase_FAD/NAD-bd"/>
</dbReference>
<dbReference type="AlphaFoldDB" id="A0A316V3U2"/>
<dbReference type="SUPFAM" id="SSF52343">
    <property type="entry name" value="Ferredoxin reductase-like, C-terminal NADP-linked domain"/>
    <property type="match status" value="1"/>
</dbReference>
<keyword evidence="5" id="KW-0560">Oxidoreductase</keyword>
<dbReference type="InterPro" id="IPR017938">
    <property type="entry name" value="Riboflavin_synthase-like_b-brl"/>
</dbReference>
<dbReference type="InParanoid" id="A0A316V3U2"/>
<evidence type="ECO:0000256" key="6">
    <source>
        <dbReference type="PIRSR" id="PIRSR601834-1"/>
    </source>
</evidence>
<organism evidence="9 10">
    <name type="scientific">Meira miltonrushii</name>
    <dbReference type="NCBI Taxonomy" id="1280837"/>
    <lineage>
        <taxon>Eukaryota</taxon>
        <taxon>Fungi</taxon>
        <taxon>Dikarya</taxon>
        <taxon>Basidiomycota</taxon>
        <taxon>Ustilaginomycotina</taxon>
        <taxon>Exobasidiomycetes</taxon>
        <taxon>Exobasidiales</taxon>
        <taxon>Brachybasidiaceae</taxon>
        <taxon>Meira</taxon>
    </lineage>
</organism>
<dbReference type="Pfam" id="PF00175">
    <property type="entry name" value="NAD_binding_1"/>
    <property type="match status" value="1"/>
</dbReference>
<dbReference type="Gene3D" id="3.40.50.80">
    <property type="entry name" value="Nucleotide-binding domain of ferredoxin-NADP reductase (FNR) module"/>
    <property type="match status" value="1"/>
</dbReference>
<protein>
    <submittedName>
        <fullName evidence="9">Ferredoxin reductase-like protein</fullName>
    </submittedName>
</protein>
<dbReference type="RefSeq" id="XP_025351970.1">
    <property type="nucleotide sequence ID" value="XM_025501956.1"/>
</dbReference>
<comment type="similarity">
    <text evidence="2">Belongs to the flavoprotein pyridine nucleotide cytochrome reductase family.</text>
</comment>
<evidence type="ECO:0000313" key="9">
    <source>
        <dbReference type="EMBL" id="PWN31668.1"/>
    </source>
</evidence>
<feature type="domain" description="FAD-binding FR-type" evidence="8">
    <location>
        <begin position="88"/>
        <end position="218"/>
    </location>
</feature>
<evidence type="ECO:0000256" key="5">
    <source>
        <dbReference type="ARBA" id="ARBA00023002"/>
    </source>
</evidence>
<dbReference type="PRINTS" id="PR00406">
    <property type="entry name" value="CYTB5RDTASE"/>
</dbReference>
<dbReference type="EMBL" id="KZ819607">
    <property type="protein sequence ID" value="PWN31668.1"/>
    <property type="molecule type" value="Genomic_DNA"/>
</dbReference>
<keyword evidence="7" id="KW-0812">Transmembrane</keyword>
<keyword evidence="7" id="KW-0472">Membrane</keyword>
<dbReference type="SUPFAM" id="SSF63380">
    <property type="entry name" value="Riboflavin synthase domain-like"/>
    <property type="match status" value="1"/>
</dbReference>
<evidence type="ECO:0000256" key="1">
    <source>
        <dbReference type="ARBA" id="ARBA00001974"/>
    </source>
</evidence>
<feature type="binding site" evidence="6">
    <location>
        <position position="162"/>
    </location>
    <ligand>
        <name>FAD</name>
        <dbReference type="ChEBI" id="CHEBI:57692"/>
    </ligand>
</feature>
<dbReference type="InterPro" id="IPR008333">
    <property type="entry name" value="Cbr1-like_FAD-bd_dom"/>
</dbReference>
<dbReference type="OrthoDB" id="432685at2759"/>
<feature type="binding site" evidence="6">
    <location>
        <position position="186"/>
    </location>
    <ligand>
        <name>FAD</name>
        <dbReference type="ChEBI" id="CHEBI:57692"/>
    </ligand>
</feature>
<keyword evidence="4 6" id="KW-0274">FAD</keyword>
<evidence type="ECO:0000313" key="10">
    <source>
        <dbReference type="Proteomes" id="UP000245771"/>
    </source>
</evidence>
<dbReference type="InterPro" id="IPR001834">
    <property type="entry name" value="CBR-like"/>
</dbReference>
<dbReference type="FunCoup" id="A0A316V3U2">
    <property type="interactions" value="17"/>
</dbReference>
<proteinExistence type="inferred from homology"/>
<dbReference type="Pfam" id="PF00970">
    <property type="entry name" value="FAD_binding_6"/>
    <property type="match status" value="1"/>
</dbReference>
<dbReference type="Proteomes" id="UP000245771">
    <property type="component" value="Unassembled WGS sequence"/>
</dbReference>
<evidence type="ECO:0000256" key="4">
    <source>
        <dbReference type="ARBA" id="ARBA00022827"/>
    </source>
</evidence>
<dbReference type="PANTHER" id="PTHR19370">
    <property type="entry name" value="NADH-CYTOCHROME B5 REDUCTASE"/>
    <property type="match status" value="1"/>
</dbReference>